<keyword evidence="1" id="KW-0732">Signal</keyword>
<proteinExistence type="predicted"/>
<comment type="caution">
    <text evidence="2">The sequence shown here is derived from an EMBL/GenBank/DDBJ whole genome shotgun (WGS) entry which is preliminary data.</text>
</comment>
<evidence type="ECO:0000256" key="1">
    <source>
        <dbReference type="SAM" id="SignalP"/>
    </source>
</evidence>
<dbReference type="OrthoDB" id="10411828at2759"/>
<protein>
    <submittedName>
        <fullName evidence="2">Uncharacterized protein</fullName>
    </submittedName>
</protein>
<keyword evidence="3" id="KW-1185">Reference proteome</keyword>
<feature type="chain" id="PRO_5021393653" evidence="1">
    <location>
        <begin position="18"/>
        <end position="151"/>
    </location>
</feature>
<evidence type="ECO:0000313" key="3">
    <source>
        <dbReference type="Proteomes" id="UP000499080"/>
    </source>
</evidence>
<dbReference type="Proteomes" id="UP000499080">
    <property type="component" value="Unassembled WGS sequence"/>
</dbReference>
<reference evidence="2 3" key="1">
    <citation type="journal article" date="2019" name="Sci. Rep.">
        <title>Orb-weaving spider Araneus ventricosus genome elucidates the spidroin gene catalogue.</title>
        <authorList>
            <person name="Kono N."/>
            <person name="Nakamura H."/>
            <person name="Ohtoshi R."/>
            <person name="Moran D.A.P."/>
            <person name="Shinohara A."/>
            <person name="Yoshida Y."/>
            <person name="Fujiwara M."/>
            <person name="Mori M."/>
            <person name="Tomita M."/>
            <person name="Arakawa K."/>
        </authorList>
    </citation>
    <scope>NUCLEOTIDE SEQUENCE [LARGE SCALE GENOMIC DNA]</scope>
</reference>
<dbReference type="EMBL" id="BGPR01000245">
    <property type="protein sequence ID" value="GBM07687.1"/>
    <property type="molecule type" value="Genomic_DNA"/>
</dbReference>
<sequence>MFGKALLLLFFIAYGESNDEFSMDANQMKDCYFHLLCTLNYTKVFYEAGKNVGPMYRTKYWGWIEQVTGADVTHENTLENWVKYSNLECKNSKAERDRHFDEFSQLGGEYWLEACYNTFSTKCKEVQDFTEMLAEIMREWMENGDCMEIIL</sequence>
<dbReference type="AlphaFoldDB" id="A0A4Y2CV37"/>
<evidence type="ECO:0000313" key="2">
    <source>
        <dbReference type="EMBL" id="GBM07687.1"/>
    </source>
</evidence>
<name>A0A4Y2CV37_ARAVE</name>
<feature type="signal peptide" evidence="1">
    <location>
        <begin position="1"/>
        <end position="17"/>
    </location>
</feature>
<accession>A0A4Y2CV37</accession>
<gene>
    <name evidence="2" type="ORF">AVEN_228186_1</name>
</gene>
<organism evidence="2 3">
    <name type="scientific">Araneus ventricosus</name>
    <name type="common">Orbweaver spider</name>
    <name type="synonym">Epeira ventricosa</name>
    <dbReference type="NCBI Taxonomy" id="182803"/>
    <lineage>
        <taxon>Eukaryota</taxon>
        <taxon>Metazoa</taxon>
        <taxon>Ecdysozoa</taxon>
        <taxon>Arthropoda</taxon>
        <taxon>Chelicerata</taxon>
        <taxon>Arachnida</taxon>
        <taxon>Araneae</taxon>
        <taxon>Araneomorphae</taxon>
        <taxon>Entelegynae</taxon>
        <taxon>Araneoidea</taxon>
        <taxon>Araneidae</taxon>
        <taxon>Araneus</taxon>
    </lineage>
</organism>